<dbReference type="KEGG" id="vg:16253897"/>
<reference evidence="1 2" key="1">
    <citation type="journal article" date="2013" name="BMC Genomics">
        <title>Genomic characterization provides new insight into Salmonella phage diversity.</title>
        <authorList>
            <person name="Moreno Switt A.I."/>
            <person name="Orsi R.H."/>
            <person name="den Bakker H.C."/>
            <person name="Vongkamjan K."/>
            <person name="Altier C."/>
            <person name="Wiedmann M."/>
        </authorList>
    </citation>
    <scope>NUCLEOTIDE SEQUENCE [LARGE SCALE GENOMIC DNA]</scope>
</reference>
<dbReference type="GeneID" id="16253897"/>
<protein>
    <submittedName>
        <fullName evidence="1">Uncharacterized protein</fullName>
    </submittedName>
</protein>
<evidence type="ECO:0000313" key="1">
    <source>
        <dbReference type="EMBL" id="AGF88213.1"/>
    </source>
</evidence>
<name>S4TRD8_9CAUD</name>
<evidence type="ECO:0000313" key="2">
    <source>
        <dbReference type="Proteomes" id="UP000014991"/>
    </source>
</evidence>
<keyword evidence="2" id="KW-1185">Reference proteome</keyword>
<dbReference type="RefSeq" id="YP_008239609.1">
    <property type="nucleotide sequence ID" value="NC_021775.1"/>
</dbReference>
<sequence>MLIKETENCYDVEAYVDELEDDTKVILFNLRGEEIGFDKEQSIEVVKILQHFIETGELPE</sequence>
<organism evidence="1 2">
    <name type="scientific">Salmonella phage FSL SP-031</name>
    <dbReference type="NCBI Taxonomy" id="1173749"/>
    <lineage>
        <taxon>Viruses</taxon>
        <taxon>Duplodnaviria</taxon>
        <taxon>Heunggongvirae</taxon>
        <taxon>Uroviricota</taxon>
        <taxon>Caudoviricetes</taxon>
        <taxon>Sarkviridae</taxon>
        <taxon>Guernseyvirinae</taxon>
        <taxon>Cornellvirus</taxon>
        <taxon>Cornellvirus SP31</taxon>
    </lineage>
</organism>
<dbReference type="EMBL" id="KC139518">
    <property type="protein sequence ID" value="AGF88213.1"/>
    <property type="molecule type" value="Genomic_DNA"/>
</dbReference>
<proteinExistence type="predicted"/>
<dbReference type="Proteomes" id="UP000014991">
    <property type="component" value="Segment"/>
</dbReference>
<accession>S4TRD8</accession>
<gene>
    <name evidence="1" type="ORF">SP031_00060</name>
</gene>